<evidence type="ECO:0000313" key="3">
    <source>
        <dbReference type="Proteomes" id="UP000654075"/>
    </source>
</evidence>
<name>A0A813FR92_POLGL</name>
<feature type="transmembrane region" description="Helical" evidence="1">
    <location>
        <begin position="206"/>
        <end position="229"/>
    </location>
</feature>
<dbReference type="AlphaFoldDB" id="A0A813FR92"/>
<feature type="transmembrane region" description="Helical" evidence="1">
    <location>
        <begin position="100"/>
        <end position="124"/>
    </location>
</feature>
<dbReference type="Proteomes" id="UP000654075">
    <property type="component" value="Unassembled WGS sequence"/>
</dbReference>
<protein>
    <submittedName>
        <fullName evidence="2">Uncharacterized protein</fullName>
    </submittedName>
</protein>
<comment type="caution">
    <text evidence="2">The sequence shown here is derived from an EMBL/GenBank/DDBJ whole genome shotgun (WGS) entry which is preliminary data.</text>
</comment>
<reference evidence="2" key="1">
    <citation type="submission" date="2021-02" db="EMBL/GenBank/DDBJ databases">
        <authorList>
            <person name="Dougan E. K."/>
            <person name="Rhodes N."/>
            <person name="Thang M."/>
            <person name="Chan C."/>
        </authorList>
    </citation>
    <scope>NUCLEOTIDE SEQUENCE</scope>
</reference>
<feature type="transmembrane region" description="Helical" evidence="1">
    <location>
        <begin position="65"/>
        <end position="88"/>
    </location>
</feature>
<proteinExistence type="predicted"/>
<evidence type="ECO:0000313" key="2">
    <source>
        <dbReference type="EMBL" id="CAE8615295.1"/>
    </source>
</evidence>
<keyword evidence="3" id="KW-1185">Reference proteome</keyword>
<sequence>MSQSYTSMGRVPELSLGESNFGGTHGELSSGLRMLEDHIGLINSESMDLSNDPRFFQDSNLDKRLAAFGGLAVVSGLMVGTCSEVISMKKDINFVTFSGISQFAAFFTMSVVLFLNILATYVGVAQIYHSYRLETAGPTGFEMAASYYLNPNIVCWRHLSIKAMLCSLPLFLISTGMRVAVNFERNLQVPLKEGVDPPLPSAAEKFLTHSLAASFLVGYTLAGLLIFWVHLQHQAVFRHNYDSAKVREAPYLKHVQTMMASRRSNSSLDV</sequence>
<organism evidence="2 3">
    <name type="scientific">Polarella glacialis</name>
    <name type="common">Dinoflagellate</name>
    <dbReference type="NCBI Taxonomy" id="89957"/>
    <lineage>
        <taxon>Eukaryota</taxon>
        <taxon>Sar</taxon>
        <taxon>Alveolata</taxon>
        <taxon>Dinophyceae</taxon>
        <taxon>Suessiales</taxon>
        <taxon>Suessiaceae</taxon>
        <taxon>Polarella</taxon>
    </lineage>
</organism>
<dbReference type="OrthoDB" id="441250at2759"/>
<keyword evidence="1" id="KW-1133">Transmembrane helix</keyword>
<dbReference type="EMBL" id="CAJNNV010025594">
    <property type="protein sequence ID" value="CAE8615295.1"/>
    <property type="molecule type" value="Genomic_DNA"/>
</dbReference>
<accession>A0A813FR92</accession>
<keyword evidence="1" id="KW-0812">Transmembrane</keyword>
<keyword evidence="1" id="KW-0472">Membrane</keyword>
<feature type="transmembrane region" description="Helical" evidence="1">
    <location>
        <begin position="163"/>
        <end position="181"/>
    </location>
</feature>
<evidence type="ECO:0000256" key="1">
    <source>
        <dbReference type="SAM" id="Phobius"/>
    </source>
</evidence>
<gene>
    <name evidence="2" type="ORF">PGLA1383_LOCUS33009</name>
</gene>